<protein>
    <recommendedName>
        <fullName evidence="3">Flagellar FliJ protein</fullName>
    </recommendedName>
</protein>
<comment type="caution">
    <text evidence="1">The sequence shown here is derived from an EMBL/GenBank/DDBJ whole genome shotgun (WGS) entry which is preliminary data.</text>
</comment>
<evidence type="ECO:0008006" key="3">
    <source>
        <dbReference type="Google" id="ProtNLM"/>
    </source>
</evidence>
<name>U2TKI4_9ACTN</name>
<gene>
    <name evidence="1" type="ORF">HMPREF1316_0939</name>
</gene>
<accession>U2TKI4</accession>
<dbReference type="AlphaFoldDB" id="U2TKI4"/>
<proteinExistence type="predicted"/>
<reference evidence="1 2" key="1">
    <citation type="submission" date="2013-08" db="EMBL/GenBank/DDBJ databases">
        <authorList>
            <person name="Durkin A.S."/>
            <person name="Haft D.R."/>
            <person name="McCorrison J."/>
            <person name="Torralba M."/>
            <person name="Gillis M."/>
            <person name="Haft D.H."/>
            <person name="Methe B."/>
            <person name="Sutton G."/>
            <person name="Nelson K.E."/>
        </authorList>
    </citation>
    <scope>NUCLEOTIDE SEQUENCE [LARGE SCALE GENOMIC DNA]</scope>
    <source>
        <strain evidence="1 2">F0195</strain>
    </source>
</reference>
<dbReference type="OrthoDB" id="9844523at2"/>
<evidence type="ECO:0000313" key="2">
    <source>
        <dbReference type="Proteomes" id="UP000016638"/>
    </source>
</evidence>
<dbReference type="RefSeq" id="WP_021726714.1">
    <property type="nucleotide sequence ID" value="NZ_AWEZ01000061.1"/>
</dbReference>
<organism evidence="1 2">
    <name type="scientific">Olsenella profusa F0195</name>
    <dbReference type="NCBI Taxonomy" id="1125712"/>
    <lineage>
        <taxon>Bacteria</taxon>
        <taxon>Bacillati</taxon>
        <taxon>Actinomycetota</taxon>
        <taxon>Coriobacteriia</taxon>
        <taxon>Coriobacteriales</taxon>
        <taxon>Atopobiaceae</taxon>
        <taxon>Olsenella</taxon>
    </lineage>
</organism>
<dbReference type="PATRIC" id="fig|1125712.3.peg.1781"/>
<keyword evidence="2" id="KW-1185">Reference proteome</keyword>
<dbReference type="EMBL" id="AWEZ01000061">
    <property type="protein sequence ID" value="ERL06975.1"/>
    <property type="molecule type" value="Genomic_DNA"/>
</dbReference>
<evidence type="ECO:0000313" key="1">
    <source>
        <dbReference type="EMBL" id="ERL06975.1"/>
    </source>
</evidence>
<dbReference type="Proteomes" id="UP000016638">
    <property type="component" value="Unassembled WGS sequence"/>
</dbReference>
<sequence length="132" mass="15215">MNRVEYEHRREAIGRQGVARRSTLERELDAMRDEDKRLAERVEEAASLTGQELFGVSERVASGLLPASLMAKVDAAAAQLRWFQGAAEDEGRSRDIRRREAEDRLQEVIDDCRVRLARLDDEFARGRREGMW</sequence>
<dbReference type="STRING" id="1125712.HMPREF1316_0939"/>